<feature type="compositionally biased region" description="Polar residues" evidence="5">
    <location>
        <begin position="16"/>
        <end position="59"/>
    </location>
</feature>
<evidence type="ECO:0000256" key="5">
    <source>
        <dbReference type="SAM" id="MobiDB-lite"/>
    </source>
</evidence>
<feature type="compositionally biased region" description="Polar residues" evidence="5">
    <location>
        <begin position="84"/>
        <end position="100"/>
    </location>
</feature>
<comment type="subcellular location">
    <subcellularLocation>
        <location evidence="1">Membrane</location>
        <topology evidence="1">Single-pass membrane protein</topology>
    </subcellularLocation>
</comment>
<evidence type="ECO:0000256" key="3">
    <source>
        <dbReference type="ARBA" id="ARBA00022989"/>
    </source>
</evidence>
<feature type="region of interest" description="Disordered" evidence="5">
    <location>
        <begin position="1"/>
        <end position="231"/>
    </location>
</feature>
<evidence type="ECO:0000256" key="6">
    <source>
        <dbReference type="SAM" id="Phobius"/>
    </source>
</evidence>
<sequence>MSDREDIPDTTPDGGQVTTSPATDTQIPPGTTTALIENPSTNPSNSAFASSTDSETLMSTAVAEEATETTTTSAPSQSHTSSSLNESNTDILQSTSTGPTEPSILAEPITSTTSPSISSLTSNIASSQTTNTSRTTEQSSSAVTTDQSSTALTSSSSSITISTSESHAVPTSTAMTTSIPPVPPPVSLFTSSSTMSSEQTSFSSTPLTESTYESSAPTTSEQHDTMEPSQLALANLQVDSTSGQTSSSASSSQVISIASTTPIGSNAANPEPTAADSSPAEDGSATSDGTSVTPGADSAHSNSNPDTKNGGGGKLSSVAIVGIVGGVLVGLILLYLAWYQWRKKKAREALLDISDDPMDEKFSPTMHPSRVTRSSFGAADPITPYSYRQRGNRPGEVTDDDDDDWYDPNAIDQFVPYEYDNNAGRRQTQYMVTSSNPHSGTNRNPFEDNLFYPSKTALPTSDGITNYTYDTEAEMEMTASLAEDMSPELLRREASQRSHNDATIENPFVPPIPNGKLGRNETVRTVRTIPAVPTDVDGMSIYESYTTSRQGTRPHSEVSEYTEPPTSNLLPWINKSNNPTHARDAQPVPPVPTQMNIDMIPNMTNLEQEIRQPPRAMMNQIPSKEVPKGHGGELAEIPIPSFR</sequence>
<feature type="region of interest" description="Disordered" evidence="5">
    <location>
        <begin position="621"/>
        <end position="643"/>
    </location>
</feature>
<feature type="region of interest" description="Disordered" evidence="5">
    <location>
        <begin position="497"/>
        <end position="517"/>
    </location>
</feature>
<feature type="region of interest" description="Disordered" evidence="5">
    <location>
        <begin position="361"/>
        <end position="405"/>
    </location>
</feature>
<dbReference type="AlphaFoldDB" id="A0AAX4KJZ4"/>
<dbReference type="PANTHER" id="PTHR15549">
    <property type="entry name" value="PAIRED IMMUNOGLOBULIN-LIKE TYPE 2 RECEPTOR"/>
    <property type="match status" value="1"/>
</dbReference>
<proteinExistence type="predicted"/>
<dbReference type="PANTHER" id="PTHR15549:SF26">
    <property type="entry name" value="AXIAL BUDDING PATTERN PROTEIN 2-RELATED"/>
    <property type="match status" value="1"/>
</dbReference>
<evidence type="ECO:0000313" key="7">
    <source>
        <dbReference type="EMBL" id="WWD06710.1"/>
    </source>
</evidence>
<keyword evidence="8" id="KW-1185">Reference proteome</keyword>
<evidence type="ECO:0000256" key="2">
    <source>
        <dbReference type="ARBA" id="ARBA00022692"/>
    </source>
</evidence>
<feature type="compositionally biased region" description="Low complexity" evidence="5">
    <location>
        <begin position="60"/>
        <end position="83"/>
    </location>
</feature>
<accession>A0AAX4KJZ4</accession>
<dbReference type="EMBL" id="CP144089">
    <property type="protein sequence ID" value="WWD06710.1"/>
    <property type="molecule type" value="Genomic_DNA"/>
</dbReference>
<dbReference type="GO" id="GO:0016020">
    <property type="term" value="C:membrane"/>
    <property type="evidence" value="ECO:0007669"/>
    <property type="project" value="UniProtKB-SubCell"/>
</dbReference>
<dbReference type="KEGG" id="ker:91103606"/>
<protein>
    <submittedName>
        <fullName evidence="7">Uncharacterized protein</fullName>
    </submittedName>
</protein>
<feature type="compositionally biased region" description="Polar residues" evidence="5">
    <location>
        <begin position="130"/>
        <end position="143"/>
    </location>
</feature>
<dbReference type="GO" id="GO:0071944">
    <property type="term" value="C:cell periphery"/>
    <property type="evidence" value="ECO:0007669"/>
    <property type="project" value="UniProtKB-ARBA"/>
</dbReference>
<evidence type="ECO:0000313" key="8">
    <source>
        <dbReference type="Proteomes" id="UP001358614"/>
    </source>
</evidence>
<organism evidence="7 8">
    <name type="scientific">Kwoniella europaea PYCC6329</name>
    <dbReference type="NCBI Taxonomy" id="1423913"/>
    <lineage>
        <taxon>Eukaryota</taxon>
        <taxon>Fungi</taxon>
        <taxon>Dikarya</taxon>
        <taxon>Basidiomycota</taxon>
        <taxon>Agaricomycotina</taxon>
        <taxon>Tremellomycetes</taxon>
        <taxon>Tremellales</taxon>
        <taxon>Cryptococcaceae</taxon>
        <taxon>Kwoniella</taxon>
    </lineage>
</organism>
<dbReference type="GeneID" id="91103606"/>
<feature type="compositionally biased region" description="Polar residues" evidence="5">
    <location>
        <begin position="284"/>
        <end position="307"/>
    </location>
</feature>
<dbReference type="InterPro" id="IPR051694">
    <property type="entry name" value="Immunoregulatory_rcpt-like"/>
</dbReference>
<feature type="region of interest" description="Disordered" evidence="5">
    <location>
        <begin position="261"/>
        <end position="312"/>
    </location>
</feature>
<feature type="region of interest" description="Disordered" evidence="5">
    <location>
        <begin position="546"/>
        <end position="571"/>
    </location>
</feature>
<name>A0AAX4KJZ4_9TREE</name>
<feature type="compositionally biased region" description="Low complexity" evidence="5">
    <location>
        <begin position="144"/>
        <end position="166"/>
    </location>
</feature>
<keyword evidence="4 6" id="KW-0472">Membrane</keyword>
<evidence type="ECO:0000256" key="4">
    <source>
        <dbReference type="ARBA" id="ARBA00023136"/>
    </source>
</evidence>
<feature type="compositionally biased region" description="Low complexity" evidence="5">
    <location>
        <begin position="187"/>
        <end position="205"/>
    </location>
</feature>
<dbReference type="Proteomes" id="UP001358614">
    <property type="component" value="Chromosome 1"/>
</dbReference>
<feature type="compositionally biased region" description="Polar residues" evidence="5">
    <location>
        <begin position="206"/>
        <end position="220"/>
    </location>
</feature>
<feature type="transmembrane region" description="Helical" evidence="6">
    <location>
        <begin position="315"/>
        <end position="338"/>
    </location>
</feature>
<evidence type="ECO:0000256" key="1">
    <source>
        <dbReference type="ARBA" id="ARBA00004167"/>
    </source>
</evidence>
<keyword evidence="2 6" id="KW-0812">Transmembrane</keyword>
<reference evidence="7 8" key="1">
    <citation type="submission" date="2024-01" db="EMBL/GenBank/DDBJ databases">
        <title>Comparative genomics of Cryptococcus and Kwoniella reveals pathogenesis evolution and contrasting modes of karyotype evolution via chromosome fusion or intercentromeric recombination.</title>
        <authorList>
            <person name="Coelho M.A."/>
            <person name="David-Palma M."/>
            <person name="Shea T."/>
            <person name="Bowers K."/>
            <person name="McGinley-Smith S."/>
            <person name="Mohammad A.W."/>
            <person name="Gnirke A."/>
            <person name="Yurkov A.M."/>
            <person name="Nowrousian M."/>
            <person name="Sun S."/>
            <person name="Cuomo C.A."/>
            <person name="Heitman J."/>
        </authorList>
    </citation>
    <scope>NUCLEOTIDE SEQUENCE [LARGE SCALE GENOMIC DNA]</scope>
    <source>
        <strain evidence="7 8">PYCC6329</strain>
    </source>
</reference>
<dbReference type="RefSeq" id="XP_066084677.1">
    <property type="nucleotide sequence ID" value="XM_066228580.1"/>
</dbReference>
<gene>
    <name evidence="7" type="ORF">V865_004805</name>
</gene>
<keyword evidence="3 6" id="KW-1133">Transmembrane helix</keyword>
<feature type="compositionally biased region" description="Low complexity" evidence="5">
    <location>
        <begin position="109"/>
        <end position="129"/>
    </location>
</feature>